<accession>A0ACC3DVD3</accession>
<dbReference type="EMBL" id="JAWDJW010000410">
    <property type="protein sequence ID" value="KAK3080771.1"/>
    <property type="molecule type" value="Genomic_DNA"/>
</dbReference>
<organism evidence="1 2">
    <name type="scientific">Coniosporium uncinatum</name>
    <dbReference type="NCBI Taxonomy" id="93489"/>
    <lineage>
        <taxon>Eukaryota</taxon>
        <taxon>Fungi</taxon>
        <taxon>Dikarya</taxon>
        <taxon>Ascomycota</taxon>
        <taxon>Pezizomycotina</taxon>
        <taxon>Dothideomycetes</taxon>
        <taxon>Dothideomycetes incertae sedis</taxon>
        <taxon>Coniosporium</taxon>
    </lineage>
</organism>
<gene>
    <name evidence="1" type="ORF">LTS18_013318</name>
</gene>
<reference evidence="1" key="1">
    <citation type="submission" date="2024-09" db="EMBL/GenBank/DDBJ databases">
        <title>Black Yeasts Isolated from many extreme environments.</title>
        <authorList>
            <person name="Coleine C."/>
            <person name="Stajich J.E."/>
            <person name="Selbmann L."/>
        </authorList>
    </citation>
    <scope>NUCLEOTIDE SEQUENCE</scope>
    <source>
        <strain evidence="1">CCFEE 5737</strain>
    </source>
</reference>
<evidence type="ECO:0000313" key="1">
    <source>
        <dbReference type="EMBL" id="KAK3080771.1"/>
    </source>
</evidence>
<dbReference type="Proteomes" id="UP001186974">
    <property type="component" value="Unassembled WGS sequence"/>
</dbReference>
<sequence length="248" mass="28458">MALMLRTPSRSSPKVRRLAKSAPDYGEQVVTILVGPKKKAFTVYEKVITKASGFFEEELDREFKMSRERTVSLPNDTPEVFSVYKHWLYSHAIFSQMTEAQNKKQSWKEFTLLSDTYMFGEKIQDSDFKDAVLDSLIEKAMEEVQYPSHILPAIYEGTQDGSPLRRFMVDFFAWHGYGGLLTGKNLNGDFGNPELRGDLLRALLAVRDENPSLSWTEMMKYAPYVAGTCTYHDHNASETPCYKTKYKI</sequence>
<keyword evidence="2" id="KW-1185">Reference proteome</keyword>
<comment type="caution">
    <text evidence="1">The sequence shown here is derived from an EMBL/GenBank/DDBJ whole genome shotgun (WGS) entry which is preliminary data.</text>
</comment>
<evidence type="ECO:0000313" key="2">
    <source>
        <dbReference type="Proteomes" id="UP001186974"/>
    </source>
</evidence>
<name>A0ACC3DVD3_9PEZI</name>
<protein>
    <submittedName>
        <fullName evidence="1">Uncharacterized protein</fullName>
    </submittedName>
</protein>
<proteinExistence type="predicted"/>